<dbReference type="GO" id="GO:0008170">
    <property type="term" value="F:N-methyltransferase activity"/>
    <property type="evidence" value="ECO:0007669"/>
    <property type="project" value="InterPro"/>
</dbReference>
<dbReference type="InterPro" id="IPR003356">
    <property type="entry name" value="DNA_methylase_A-5"/>
</dbReference>
<feature type="non-terminal residue" evidence="4">
    <location>
        <position position="1"/>
    </location>
</feature>
<dbReference type="GO" id="GO:0003677">
    <property type="term" value="F:DNA binding"/>
    <property type="evidence" value="ECO:0007669"/>
    <property type="project" value="InterPro"/>
</dbReference>
<organism evidence="4 5">
    <name type="scientific">Brachyspira aalborgi</name>
    <dbReference type="NCBI Taxonomy" id="29522"/>
    <lineage>
        <taxon>Bacteria</taxon>
        <taxon>Pseudomonadati</taxon>
        <taxon>Spirochaetota</taxon>
        <taxon>Spirochaetia</taxon>
        <taxon>Brachyspirales</taxon>
        <taxon>Brachyspiraceae</taxon>
        <taxon>Brachyspira</taxon>
    </lineage>
</organism>
<feature type="coiled-coil region" evidence="2">
    <location>
        <begin position="39"/>
        <end position="73"/>
    </location>
</feature>
<evidence type="ECO:0000256" key="1">
    <source>
        <dbReference type="ARBA" id="ARBA00006594"/>
    </source>
</evidence>
<dbReference type="GO" id="GO:0032259">
    <property type="term" value="P:methylation"/>
    <property type="evidence" value="ECO:0007669"/>
    <property type="project" value="UniProtKB-KW"/>
</dbReference>
<keyword evidence="4" id="KW-0808">Transferase</keyword>
<feature type="domain" description="DNA methylase adenine-specific" evidence="3">
    <location>
        <begin position="2"/>
        <end position="42"/>
    </location>
</feature>
<sequence>LTAYRKRKDILKYCRAVSFEEIKANNYNLNISRYLISAEEKSDINLNTSKREIDNLETEREKLRNSINNIFKEIKI</sequence>
<evidence type="ECO:0000313" key="4">
    <source>
        <dbReference type="EMBL" id="TXJ52442.1"/>
    </source>
</evidence>
<comment type="caution">
    <text evidence="4">The sequence shown here is derived from an EMBL/GenBank/DDBJ whole genome shotgun (WGS) entry which is preliminary data.</text>
</comment>
<comment type="similarity">
    <text evidence="1">Belongs to the N(4)/N(6)-methyltransferase family.</text>
</comment>
<dbReference type="InterPro" id="IPR029063">
    <property type="entry name" value="SAM-dependent_MTases_sf"/>
</dbReference>
<proteinExistence type="inferred from homology"/>
<keyword evidence="2" id="KW-0175">Coiled coil</keyword>
<dbReference type="AlphaFoldDB" id="A0A5C8FS62"/>
<evidence type="ECO:0000313" key="5">
    <source>
        <dbReference type="Proteomes" id="UP000322307"/>
    </source>
</evidence>
<dbReference type="SUPFAM" id="SSF53335">
    <property type="entry name" value="S-adenosyl-L-methionine-dependent methyltransferases"/>
    <property type="match status" value="1"/>
</dbReference>
<name>A0A5C8FS62_9SPIR</name>
<evidence type="ECO:0000259" key="3">
    <source>
        <dbReference type="Pfam" id="PF02384"/>
    </source>
</evidence>
<dbReference type="Gene3D" id="3.40.50.150">
    <property type="entry name" value="Vaccinia Virus protein VP39"/>
    <property type="match status" value="1"/>
</dbReference>
<dbReference type="Proteomes" id="UP000322307">
    <property type="component" value="Unassembled WGS sequence"/>
</dbReference>
<keyword evidence="4" id="KW-0489">Methyltransferase</keyword>
<accession>A0A5C8FS62</accession>
<gene>
    <name evidence="4" type="ORF">EPJ84_02490</name>
</gene>
<dbReference type="Pfam" id="PF02384">
    <property type="entry name" value="N6_Mtase"/>
    <property type="match status" value="1"/>
</dbReference>
<dbReference type="EMBL" id="SAYE01000006">
    <property type="protein sequence ID" value="TXJ52442.1"/>
    <property type="molecule type" value="Genomic_DNA"/>
</dbReference>
<evidence type="ECO:0000256" key="2">
    <source>
        <dbReference type="SAM" id="Coils"/>
    </source>
</evidence>
<dbReference type="RefSeq" id="WP_147717513.1">
    <property type="nucleotide sequence ID" value="NZ_SAYE01000006.1"/>
</dbReference>
<protein>
    <submittedName>
        <fullName evidence="4">SAM-dependent DNA methyltransferase</fullName>
    </submittedName>
</protein>
<reference evidence="4 5" key="1">
    <citation type="journal article" date="1992" name="Lakartidningen">
        <title>[Penicillin V and not amoxicillin is the first choice preparation in acute otitis].</title>
        <authorList>
            <person name="Kamme C."/>
            <person name="Lundgren K."/>
            <person name="Prellner K."/>
        </authorList>
    </citation>
    <scope>NUCLEOTIDE SEQUENCE [LARGE SCALE GENOMIC DNA]</scope>
    <source>
        <strain evidence="4 5">PC3939II</strain>
    </source>
</reference>